<dbReference type="CDD" id="cd01419">
    <property type="entry name" value="MoaC_A"/>
    <property type="match status" value="1"/>
</dbReference>
<dbReference type="InterPro" id="IPR050105">
    <property type="entry name" value="MoCo_biosynth_MoaA/MoaC"/>
</dbReference>
<dbReference type="eggNOG" id="arCOG01530">
    <property type="taxonomic scope" value="Archaea"/>
</dbReference>
<dbReference type="NCBIfam" id="NF006870">
    <property type="entry name" value="PRK09364.1"/>
    <property type="match status" value="1"/>
</dbReference>
<feature type="binding site" evidence="3">
    <location>
        <begin position="74"/>
        <end position="76"/>
    </location>
    <ligand>
        <name>substrate</name>
    </ligand>
</feature>
<dbReference type="GeneID" id="10394920"/>
<dbReference type="HOGENOM" id="CLU_074693_1_2_2"/>
<evidence type="ECO:0000313" key="6">
    <source>
        <dbReference type="Proteomes" id="UP000008136"/>
    </source>
</evidence>
<dbReference type="PANTHER" id="PTHR22960">
    <property type="entry name" value="MOLYBDOPTERIN COFACTOR SYNTHESIS PROTEIN A"/>
    <property type="match status" value="1"/>
</dbReference>
<keyword evidence="2 3" id="KW-0501">Molybdenum cofactor biosynthesis</keyword>
<evidence type="ECO:0000256" key="3">
    <source>
        <dbReference type="HAMAP-Rule" id="MF_01224"/>
    </source>
</evidence>
<dbReference type="AlphaFoldDB" id="F2KQY1"/>
<feature type="binding site" evidence="3">
    <location>
        <begin position="110"/>
        <end position="111"/>
    </location>
    <ligand>
        <name>substrate</name>
    </ligand>
</feature>
<dbReference type="OrthoDB" id="10067at2157"/>
<comment type="catalytic activity">
    <reaction evidence="3">
        <text>(8S)-3',8-cyclo-7,8-dihydroguanosine 5'-triphosphate = cyclic pyranopterin phosphate + diphosphate</text>
        <dbReference type="Rhea" id="RHEA:49580"/>
        <dbReference type="ChEBI" id="CHEBI:33019"/>
        <dbReference type="ChEBI" id="CHEBI:59648"/>
        <dbReference type="ChEBI" id="CHEBI:131766"/>
        <dbReference type="EC" id="4.6.1.17"/>
    </reaction>
</comment>
<protein>
    <recommendedName>
        <fullName evidence="3">Probable cyclic pyranopterin monophosphate synthase</fullName>
        <ecNumber evidence="3">4.6.1.17</ecNumber>
    </recommendedName>
    <alternativeName>
        <fullName evidence="3">Molybdenum cofactor biosynthesis protein C</fullName>
    </alternativeName>
</protein>
<evidence type="ECO:0000256" key="2">
    <source>
        <dbReference type="ARBA" id="ARBA00023150"/>
    </source>
</evidence>
<organism evidence="5 6">
    <name type="scientific">Archaeoglobus veneficus (strain DSM 11195 / SNP6)</name>
    <dbReference type="NCBI Taxonomy" id="693661"/>
    <lineage>
        <taxon>Archaea</taxon>
        <taxon>Methanobacteriati</taxon>
        <taxon>Methanobacteriota</taxon>
        <taxon>Archaeoglobi</taxon>
        <taxon>Archaeoglobales</taxon>
        <taxon>Archaeoglobaceae</taxon>
        <taxon>Archaeoglobus</taxon>
    </lineage>
</organism>
<dbReference type="InterPro" id="IPR023045">
    <property type="entry name" value="MoaC"/>
</dbReference>
<comment type="subunit">
    <text evidence="3">Homohexamer; trimer of dimers.</text>
</comment>
<dbReference type="HAMAP" id="MF_01224_A">
    <property type="entry name" value="MoaC_A"/>
    <property type="match status" value="1"/>
</dbReference>
<feature type="domain" description="Molybdopterin cofactor biosynthesis C (MoaC)" evidence="4">
    <location>
        <begin position="14"/>
        <end position="152"/>
    </location>
</feature>
<keyword evidence="6" id="KW-1185">Reference proteome</keyword>
<accession>F2KQY1</accession>
<dbReference type="Pfam" id="PF01967">
    <property type="entry name" value="MoaC"/>
    <property type="match status" value="1"/>
</dbReference>
<dbReference type="InterPro" id="IPR023047">
    <property type="entry name" value="Mo_CF_biosynth-C_arc"/>
</dbReference>
<comment type="function">
    <text evidence="3">Catalyzes the conversion of (8S)-3',8-cyclo-7,8-dihydroguanosine 5'-triphosphate to cyclic pyranopterin monophosphate (cPMP).</text>
</comment>
<dbReference type="InterPro" id="IPR002820">
    <property type="entry name" value="Mopterin_CF_biosynth-C_dom"/>
</dbReference>
<evidence type="ECO:0000256" key="1">
    <source>
        <dbReference type="ARBA" id="ARBA00005046"/>
    </source>
</evidence>
<sequence length="157" mass="16941">MGEFTHIESGRARMVDISGKGDVVRIATAEGFIRLKKETVKAIVEDKVAKGNVLNTANIAAVLAVKKTPELIPMCHPIPITSVQVSFDVTDEGIKAECTVKSVGKTGVEMEALTGVSVALLTIWDMVKSLEKNEEGQYPTTAIENMRVVKKVKESGK</sequence>
<name>F2KQY1_ARCVS</name>
<dbReference type="EC" id="4.6.1.17" evidence="3"/>
<comment type="similarity">
    <text evidence="3">Belongs to the MoaC family.</text>
</comment>
<reference evidence="5 6" key="1">
    <citation type="submission" date="2011-03" db="EMBL/GenBank/DDBJ databases">
        <title>The complete genome of Archaeoglobus veneficus SNP6.</title>
        <authorList>
            <consortium name="US DOE Joint Genome Institute (JGI-PGF)"/>
            <person name="Lucas S."/>
            <person name="Copeland A."/>
            <person name="Lapidus A."/>
            <person name="Bruce D."/>
            <person name="Goodwin L."/>
            <person name="Pitluck S."/>
            <person name="Kyrpides N."/>
            <person name="Mavromatis K."/>
            <person name="Pagani I."/>
            <person name="Ivanova N."/>
            <person name="Mikhailova N."/>
            <person name="Lu M."/>
            <person name="Detter J.C."/>
            <person name="Tapia R."/>
            <person name="Han C."/>
            <person name="Land M."/>
            <person name="Hauser L."/>
            <person name="Markowitz V."/>
            <person name="Cheng J.-F."/>
            <person name="Hugenholtz P."/>
            <person name="Woyke T."/>
            <person name="Wu D."/>
            <person name="Spring S."/>
            <person name="Brambilla E."/>
            <person name="Klenk H.-P."/>
            <person name="Eisen J.A."/>
        </authorList>
    </citation>
    <scope>NUCLEOTIDE SEQUENCE [LARGE SCALE GENOMIC DNA]</scope>
    <source>
        <strain>SNP6</strain>
    </source>
</reference>
<dbReference type="GO" id="GO:0006777">
    <property type="term" value="P:Mo-molybdopterin cofactor biosynthetic process"/>
    <property type="evidence" value="ECO:0007669"/>
    <property type="project" value="UniProtKB-UniRule"/>
</dbReference>
<comment type="pathway">
    <text evidence="1 3">Cofactor biosynthesis; molybdopterin biosynthesis.</text>
</comment>
<evidence type="ECO:0000259" key="4">
    <source>
        <dbReference type="Pfam" id="PF01967"/>
    </source>
</evidence>
<evidence type="ECO:0000313" key="5">
    <source>
        <dbReference type="EMBL" id="AEA47787.1"/>
    </source>
</evidence>
<dbReference type="STRING" id="693661.Arcve_1791"/>
<feature type="active site" evidence="3">
    <location>
        <position position="125"/>
    </location>
</feature>
<dbReference type="NCBIfam" id="NF008999">
    <property type="entry name" value="PRK12343.1"/>
    <property type="match status" value="1"/>
</dbReference>
<dbReference type="SUPFAM" id="SSF55040">
    <property type="entry name" value="Molybdenum cofactor biosynthesis protein C, MoaC"/>
    <property type="match status" value="1"/>
</dbReference>
<dbReference type="NCBIfam" id="TIGR00581">
    <property type="entry name" value="moaC"/>
    <property type="match status" value="1"/>
</dbReference>
<proteinExistence type="inferred from homology"/>
<dbReference type="RefSeq" id="WP_013684443.1">
    <property type="nucleotide sequence ID" value="NC_015320.1"/>
</dbReference>
<dbReference type="InterPro" id="IPR036522">
    <property type="entry name" value="MoaC_sf"/>
</dbReference>
<dbReference type="Proteomes" id="UP000008136">
    <property type="component" value="Chromosome"/>
</dbReference>
<dbReference type="EMBL" id="CP002588">
    <property type="protein sequence ID" value="AEA47787.1"/>
    <property type="molecule type" value="Genomic_DNA"/>
</dbReference>
<dbReference type="KEGG" id="ave:Arcve_1791"/>
<gene>
    <name evidence="3" type="primary">moaC</name>
    <name evidence="5" type="ordered locus">Arcve_1791</name>
</gene>
<dbReference type="Gene3D" id="3.30.70.640">
    <property type="entry name" value="Molybdopterin cofactor biosynthesis C (MoaC) domain"/>
    <property type="match status" value="1"/>
</dbReference>
<dbReference type="UniPathway" id="UPA00344"/>
<keyword evidence="3" id="KW-0456">Lyase</keyword>
<dbReference type="GO" id="GO:0061799">
    <property type="term" value="F:cyclic pyranopterin monophosphate synthase activity"/>
    <property type="evidence" value="ECO:0007669"/>
    <property type="project" value="UniProtKB-UniRule"/>
</dbReference>